<keyword evidence="2" id="KW-1185">Reference proteome</keyword>
<accession>A0A8R1EU77</accession>
<protein>
    <submittedName>
        <fullName evidence="1">Uncharacterized protein</fullName>
    </submittedName>
</protein>
<reference evidence="2" key="1">
    <citation type="submission" date="2010-08" db="EMBL/GenBank/DDBJ databases">
        <authorList>
            <consortium name="Caenorhabditis japonica Sequencing Consortium"/>
            <person name="Wilson R.K."/>
        </authorList>
    </citation>
    <scope>NUCLEOTIDE SEQUENCE [LARGE SCALE GENOMIC DNA]</scope>
    <source>
        <strain evidence="2">DF5081</strain>
    </source>
</reference>
<evidence type="ECO:0000313" key="2">
    <source>
        <dbReference type="Proteomes" id="UP000005237"/>
    </source>
</evidence>
<name>A0A8R1EU77_CAEJA</name>
<reference evidence="1" key="2">
    <citation type="submission" date="2022-06" db="UniProtKB">
        <authorList>
            <consortium name="EnsemblMetazoa"/>
        </authorList>
    </citation>
    <scope>IDENTIFICATION</scope>
    <source>
        <strain evidence="1">DF5081</strain>
    </source>
</reference>
<proteinExistence type="predicted"/>
<sequence length="90" mass="10496">MYSIRNRRLKAQLILLYRMVSGASYFPDLNSFISFASSSRRPMLLKFHLPQTNDFFSITVPIWNSIVRNISTFLTPSQFEQLVVSSISRF</sequence>
<dbReference type="EnsemblMetazoa" id="CJA42233.1">
    <property type="protein sequence ID" value="CJA42233.1"/>
    <property type="gene ID" value="WBGene00218081"/>
</dbReference>
<dbReference type="AlphaFoldDB" id="A0A8R1EU77"/>
<dbReference type="Proteomes" id="UP000005237">
    <property type="component" value="Unassembled WGS sequence"/>
</dbReference>
<evidence type="ECO:0000313" key="1">
    <source>
        <dbReference type="EnsemblMetazoa" id="CJA42233.1"/>
    </source>
</evidence>
<organism evidence="1 2">
    <name type="scientific">Caenorhabditis japonica</name>
    <dbReference type="NCBI Taxonomy" id="281687"/>
    <lineage>
        <taxon>Eukaryota</taxon>
        <taxon>Metazoa</taxon>
        <taxon>Ecdysozoa</taxon>
        <taxon>Nematoda</taxon>
        <taxon>Chromadorea</taxon>
        <taxon>Rhabditida</taxon>
        <taxon>Rhabditina</taxon>
        <taxon>Rhabditomorpha</taxon>
        <taxon>Rhabditoidea</taxon>
        <taxon>Rhabditidae</taxon>
        <taxon>Peloderinae</taxon>
        <taxon>Caenorhabditis</taxon>
    </lineage>
</organism>